<reference evidence="1 3" key="1">
    <citation type="submission" date="2024-10" db="EMBL/GenBank/DDBJ databases">
        <authorList>
            <person name="Kim D."/>
        </authorList>
    </citation>
    <scope>NUCLEOTIDE SEQUENCE [LARGE SCALE GENOMIC DNA]</scope>
    <source>
        <strain evidence="1">BH-2024</strain>
    </source>
</reference>
<proteinExistence type="predicted"/>
<dbReference type="EMBL" id="JBICBT010000409">
    <property type="protein sequence ID" value="KAL3114708.1"/>
    <property type="molecule type" value="Genomic_DNA"/>
</dbReference>
<dbReference type="SUPFAM" id="SSF56672">
    <property type="entry name" value="DNA/RNA polymerases"/>
    <property type="match status" value="1"/>
</dbReference>
<dbReference type="PANTHER" id="PTHR37984:SF5">
    <property type="entry name" value="PROTEIN NYNRIN-LIKE"/>
    <property type="match status" value="1"/>
</dbReference>
<evidence type="ECO:0008006" key="4">
    <source>
        <dbReference type="Google" id="ProtNLM"/>
    </source>
</evidence>
<keyword evidence="3" id="KW-1185">Reference proteome</keyword>
<evidence type="ECO:0000313" key="1">
    <source>
        <dbReference type="EMBL" id="KAL3107762.1"/>
    </source>
</evidence>
<dbReference type="EMBL" id="JBICBT010000606">
    <property type="protein sequence ID" value="KAL3107762.1"/>
    <property type="molecule type" value="Genomic_DNA"/>
</dbReference>
<organism evidence="1 3">
    <name type="scientific">Heterodera trifolii</name>
    <dbReference type="NCBI Taxonomy" id="157864"/>
    <lineage>
        <taxon>Eukaryota</taxon>
        <taxon>Metazoa</taxon>
        <taxon>Ecdysozoa</taxon>
        <taxon>Nematoda</taxon>
        <taxon>Chromadorea</taxon>
        <taxon>Rhabditida</taxon>
        <taxon>Tylenchina</taxon>
        <taxon>Tylenchomorpha</taxon>
        <taxon>Tylenchoidea</taxon>
        <taxon>Heteroderidae</taxon>
        <taxon>Heteroderinae</taxon>
        <taxon>Heterodera</taxon>
    </lineage>
</organism>
<dbReference type="Gene3D" id="3.10.10.10">
    <property type="entry name" value="HIV Type 1 Reverse Transcriptase, subunit A, domain 1"/>
    <property type="match status" value="1"/>
</dbReference>
<dbReference type="PANTHER" id="PTHR37984">
    <property type="entry name" value="PROTEIN CBG26694"/>
    <property type="match status" value="1"/>
</dbReference>
<evidence type="ECO:0000313" key="2">
    <source>
        <dbReference type="EMBL" id="KAL3114708.1"/>
    </source>
</evidence>
<dbReference type="AlphaFoldDB" id="A0ABD2KXS6"/>
<dbReference type="InterPro" id="IPR043502">
    <property type="entry name" value="DNA/RNA_pol_sf"/>
</dbReference>
<evidence type="ECO:0000313" key="3">
    <source>
        <dbReference type="Proteomes" id="UP001620626"/>
    </source>
</evidence>
<dbReference type="Proteomes" id="UP001620626">
    <property type="component" value="Unassembled WGS sequence"/>
</dbReference>
<sequence length="137" mass="15704">MPPINLESTFRNYERIPECFRRCTWPLHQRKGTTQIEGRSRAHLPKGQTGLGIIRKVEHLDWAAPILVVKKADGNARLCDYSTGLNDALIDYQHPLPIPEDIFVTLNGGQFFSQIDLKDAYFQDPTFEDTTFEDPDL</sequence>
<accession>A0ABD2KXS6</accession>
<gene>
    <name evidence="1" type="ORF">niasHT_018085</name>
    <name evidence="2" type="ORF">niasHT_019029</name>
</gene>
<protein>
    <recommendedName>
        <fullName evidence="4">Reverse transcriptase domain-containing protein</fullName>
    </recommendedName>
</protein>
<name>A0ABD2KXS6_9BILA</name>
<comment type="caution">
    <text evidence="1">The sequence shown here is derived from an EMBL/GenBank/DDBJ whole genome shotgun (WGS) entry which is preliminary data.</text>
</comment>
<dbReference type="InterPro" id="IPR050951">
    <property type="entry name" value="Retrovirus_Pol_polyprotein"/>
</dbReference>